<dbReference type="RefSeq" id="XP_029645125.1">
    <property type="nucleotide sequence ID" value="XM_029789265.2"/>
</dbReference>
<dbReference type="KEGG" id="osn:115219160"/>
<dbReference type="InterPro" id="IPR045057">
    <property type="entry name" value="Gcn5-rel_NAT"/>
</dbReference>
<evidence type="ECO:0000313" key="5">
    <source>
        <dbReference type="Proteomes" id="UP000515154"/>
    </source>
</evidence>
<feature type="domain" description="N-acetyltransferase" evidence="4">
    <location>
        <begin position="32"/>
        <end position="125"/>
    </location>
</feature>
<evidence type="ECO:0000256" key="2">
    <source>
        <dbReference type="ARBA" id="ARBA00020243"/>
    </source>
</evidence>
<evidence type="ECO:0000256" key="3">
    <source>
        <dbReference type="ARBA" id="ARBA00031876"/>
    </source>
</evidence>
<keyword evidence="5" id="KW-1185">Reference proteome</keyword>
<dbReference type="InterPro" id="IPR031165">
    <property type="entry name" value="GNAT_YJDJ"/>
</dbReference>
<dbReference type="PANTHER" id="PTHR31435:SF9">
    <property type="entry name" value="PROTEIN NATD1"/>
    <property type="match status" value="1"/>
</dbReference>
<evidence type="ECO:0000256" key="1">
    <source>
        <dbReference type="ARBA" id="ARBA00006233"/>
    </source>
</evidence>
<dbReference type="SUPFAM" id="SSF55729">
    <property type="entry name" value="Acyl-CoA N-acyltransferases (Nat)"/>
    <property type="match status" value="1"/>
</dbReference>
<protein>
    <recommendedName>
        <fullName evidence="2">Protein NATD1</fullName>
    </recommendedName>
    <alternativeName>
        <fullName evidence="3">N-acetyltransferase domain-containing protein 1</fullName>
    </alternativeName>
</protein>
<evidence type="ECO:0000259" key="4">
    <source>
        <dbReference type="PROSITE" id="PS51729"/>
    </source>
</evidence>
<reference evidence="6" key="1">
    <citation type="submission" date="2025-08" db="UniProtKB">
        <authorList>
            <consortium name="RefSeq"/>
        </authorList>
    </citation>
    <scope>IDENTIFICATION</scope>
</reference>
<proteinExistence type="inferred from homology"/>
<gene>
    <name evidence="6" type="primary">LOC115219160</name>
</gene>
<name>A0A6P7T418_9MOLL</name>
<dbReference type="AlphaFoldDB" id="A0A6P7T418"/>
<organism evidence="5 6">
    <name type="scientific">Octopus sinensis</name>
    <name type="common">East Asian common octopus</name>
    <dbReference type="NCBI Taxonomy" id="2607531"/>
    <lineage>
        <taxon>Eukaryota</taxon>
        <taxon>Metazoa</taxon>
        <taxon>Spiralia</taxon>
        <taxon>Lophotrochozoa</taxon>
        <taxon>Mollusca</taxon>
        <taxon>Cephalopoda</taxon>
        <taxon>Coleoidea</taxon>
        <taxon>Octopodiformes</taxon>
        <taxon>Octopoda</taxon>
        <taxon>Incirrata</taxon>
        <taxon>Octopodidae</taxon>
        <taxon>Octopus</taxon>
    </lineage>
</organism>
<dbReference type="Gene3D" id="3.40.630.30">
    <property type="match status" value="1"/>
</dbReference>
<dbReference type="Pfam" id="PF14542">
    <property type="entry name" value="Acetyltransf_CG"/>
    <property type="match status" value="1"/>
</dbReference>
<sequence length="125" mass="14249">MSLLTGPRMVTRLLASRAKTMAAALPDDFTVVHKPNMNKFIIDLPPQPPNHKEPSQAILEYEWIKDNQVDLYHTEVPDHFRGKGIAKVIAKGALDYFVDKNIKMELSCTYLSKFVKDTNYRSLAE</sequence>
<comment type="similarity">
    <text evidence="1">Belongs to the NATD1 family.</text>
</comment>
<dbReference type="InterPro" id="IPR016181">
    <property type="entry name" value="Acyl_CoA_acyltransferase"/>
</dbReference>
<dbReference type="PROSITE" id="PS51729">
    <property type="entry name" value="GNAT_YJDJ"/>
    <property type="match status" value="1"/>
</dbReference>
<evidence type="ECO:0000313" key="6">
    <source>
        <dbReference type="RefSeq" id="XP_029645125.1"/>
    </source>
</evidence>
<dbReference type="PANTHER" id="PTHR31435">
    <property type="entry name" value="PROTEIN NATD1"/>
    <property type="match status" value="1"/>
</dbReference>
<accession>A0A6P7T418</accession>
<dbReference type="Proteomes" id="UP000515154">
    <property type="component" value="Linkage group LG14"/>
</dbReference>